<dbReference type="EMBL" id="QMDV01000001">
    <property type="protein sequence ID" value="RAU83748.1"/>
    <property type="molecule type" value="Genomic_DNA"/>
</dbReference>
<dbReference type="AlphaFoldDB" id="A0A364RHG5"/>
<keyword evidence="1" id="KW-0732">Signal</keyword>
<dbReference type="Proteomes" id="UP000251692">
    <property type="component" value="Unassembled WGS sequence"/>
</dbReference>
<feature type="signal peptide" evidence="1">
    <location>
        <begin position="1"/>
        <end position="24"/>
    </location>
</feature>
<dbReference type="InterPro" id="IPR030959">
    <property type="entry name" value="GWxTD_dom"/>
</dbReference>
<keyword evidence="4" id="KW-1185">Reference proteome</keyword>
<sequence length="423" mass="48383">MSFNFLQMRQFPIAYFILVLLVSACGQPNNTSRQIQPVVTTAYTAQQRTPEIVMQPEFYATQDSLHFFLRFEDIQQAVEVAKSAAMLTFDVRSGQAERDPLLFQDSVILGKKLTDAEGQLYVQIALEKQYIKEPNVLHVRLWQKQGTQDQLGMKQKVALKVAMLRKNYLLTFAKDGKPVFKPYIRSTDKLQVRRFSESTDTMQIHRFASDFATALPPMSAKQPAALPKKVALDTLFAATNDTLQFSEEGLYVLAPGSGFSKAILVKAAAYPQLTTSKEMLEPLIYLTTSAERQKLLQATNTKKAIDEFWLGISENKAQARELIREFYLRVEAANRLYTSHKPGWATDQGMIYIIFGKPANISYAGANTTWVYRQSETSPNMRFVFTKKEDNFTENNYELVRRREYEESWYNTVAKWRAGITNL</sequence>
<reference evidence="3 4" key="2">
    <citation type="submission" date="2018-07" db="EMBL/GenBank/DDBJ databases">
        <title>Pontibacter sp. 2b14 genomic sequence and assembly.</title>
        <authorList>
            <person name="Du Z.-J."/>
        </authorList>
    </citation>
    <scope>NUCLEOTIDE SEQUENCE [LARGE SCALE GENOMIC DNA]</scope>
    <source>
        <strain evidence="3 4">2b14</strain>
    </source>
</reference>
<dbReference type="NCBIfam" id="TIGR04514">
    <property type="entry name" value="GWxTD_dom"/>
    <property type="match status" value="1"/>
</dbReference>
<protein>
    <submittedName>
        <fullName evidence="3">GWxTD domain-containing protein</fullName>
    </submittedName>
</protein>
<reference evidence="3 4" key="1">
    <citation type="submission" date="2018-06" db="EMBL/GenBank/DDBJ databases">
        <authorList>
            <person name="Liu Z.-W."/>
        </authorList>
    </citation>
    <scope>NUCLEOTIDE SEQUENCE [LARGE SCALE GENOMIC DNA]</scope>
    <source>
        <strain evidence="3 4">2b14</strain>
    </source>
</reference>
<accession>A0A364RHG5</accession>
<gene>
    <name evidence="3" type="ORF">DP923_01380</name>
</gene>
<name>A0A364RHG5_9BACT</name>
<evidence type="ECO:0000313" key="4">
    <source>
        <dbReference type="Proteomes" id="UP000251692"/>
    </source>
</evidence>
<organism evidence="3 4">
    <name type="scientific">Pontibacter arcticus</name>
    <dbReference type="NCBI Taxonomy" id="2080288"/>
    <lineage>
        <taxon>Bacteria</taxon>
        <taxon>Pseudomonadati</taxon>
        <taxon>Bacteroidota</taxon>
        <taxon>Cytophagia</taxon>
        <taxon>Cytophagales</taxon>
        <taxon>Hymenobacteraceae</taxon>
        <taxon>Pontibacter</taxon>
    </lineage>
</organism>
<evidence type="ECO:0000256" key="1">
    <source>
        <dbReference type="SAM" id="SignalP"/>
    </source>
</evidence>
<dbReference type="Pfam" id="PF20094">
    <property type="entry name" value="GWxTD_dom"/>
    <property type="match status" value="1"/>
</dbReference>
<proteinExistence type="predicted"/>
<comment type="caution">
    <text evidence="3">The sequence shown here is derived from an EMBL/GenBank/DDBJ whole genome shotgun (WGS) entry which is preliminary data.</text>
</comment>
<feature type="chain" id="PRO_5016768753" evidence="1">
    <location>
        <begin position="25"/>
        <end position="423"/>
    </location>
</feature>
<evidence type="ECO:0000313" key="3">
    <source>
        <dbReference type="EMBL" id="RAU83748.1"/>
    </source>
</evidence>
<feature type="domain" description="GWxTD" evidence="2">
    <location>
        <begin position="249"/>
        <end position="417"/>
    </location>
</feature>
<evidence type="ECO:0000259" key="2">
    <source>
        <dbReference type="Pfam" id="PF20094"/>
    </source>
</evidence>
<dbReference type="OrthoDB" id="9814412at2"/>